<dbReference type="EMBL" id="SJPN01000002">
    <property type="protein sequence ID" value="TWU05590.1"/>
    <property type="molecule type" value="Genomic_DNA"/>
</dbReference>
<dbReference type="Proteomes" id="UP000320176">
    <property type="component" value="Unassembled WGS sequence"/>
</dbReference>
<sequence>MLQIANHGVIDTPGNAGTDQETFQDGAQNYYETFLHASPMILLGREYWQQERPAWPLMRSLAETPGKEHMRDNVHLVDTINEAREIIEAFRPPHLLS</sequence>
<accession>A0A5C6B0Z9</accession>
<gene>
    <name evidence="2" type="ORF">Pla52n_13050</name>
</gene>
<dbReference type="Gene3D" id="3.40.50.450">
    <property type="match status" value="1"/>
</dbReference>
<evidence type="ECO:0000313" key="3">
    <source>
        <dbReference type="Proteomes" id="UP000320176"/>
    </source>
</evidence>
<protein>
    <submittedName>
        <fullName evidence="2">Uncharacterized protein</fullName>
    </submittedName>
</protein>
<organism evidence="2 3">
    <name type="scientific">Stieleria varia</name>
    <dbReference type="NCBI Taxonomy" id="2528005"/>
    <lineage>
        <taxon>Bacteria</taxon>
        <taxon>Pseudomonadati</taxon>
        <taxon>Planctomycetota</taxon>
        <taxon>Planctomycetia</taxon>
        <taxon>Pirellulales</taxon>
        <taxon>Pirellulaceae</taxon>
        <taxon>Stieleria</taxon>
    </lineage>
</organism>
<evidence type="ECO:0000256" key="1">
    <source>
        <dbReference type="SAM" id="MobiDB-lite"/>
    </source>
</evidence>
<dbReference type="OrthoDB" id="9801098at2"/>
<dbReference type="AlphaFoldDB" id="A0A5C6B0Z9"/>
<name>A0A5C6B0Z9_9BACT</name>
<keyword evidence="3" id="KW-1185">Reference proteome</keyword>
<proteinExistence type="predicted"/>
<evidence type="ECO:0000313" key="2">
    <source>
        <dbReference type="EMBL" id="TWU05590.1"/>
    </source>
</evidence>
<feature type="region of interest" description="Disordered" evidence="1">
    <location>
        <begin position="1"/>
        <end position="21"/>
    </location>
</feature>
<comment type="caution">
    <text evidence="2">The sequence shown here is derived from an EMBL/GenBank/DDBJ whole genome shotgun (WGS) entry which is preliminary data.</text>
</comment>
<reference evidence="2 3" key="1">
    <citation type="submission" date="2019-02" db="EMBL/GenBank/DDBJ databases">
        <title>Deep-cultivation of Planctomycetes and their phenomic and genomic characterization uncovers novel biology.</title>
        <authorList>
            <person name="Wiegand S."/>
            <person name="Jogler M."/>
            <person name="Boedeker C."/>
            <person name="Pinto D."/>
            <person name="Vollmers J."/>
            <person name="Rivas-Marin E."/>
            <person name="Kohn T."/>
            <person name="Peeters S.H."/>
            <person name="Heuer A."/>
            <person name="Rast P."/>
            <person name="Oberbeckmann S."/>
            <person name="Bunk B."/>
            <person name="Jeske O."/>
            <person name="Meyerdierks A."/>
            <person name="Storesund J.E."/>
            <person name="Kallscheuer N."/>
            <person name="Luecker S."/>
            <person name="Lage O.M."/>
            <person name="Pohl T."/>
            <person name="Merkel B.J."/>
            <person name="Hornburger P."/>
            <person name="Mueller R.-W."/>
            <person name="Bruemmer F."/>
            <person name="Labrenz M."/>
            <person name="Spormann A.M."/>
            <person name="Op Den Camp H."/>
            <person name="Overmann J."/>
            <person name="Amann R."/>
            <person name="Jetten M.S.M."/>
            <person name="Mascher T."/>
            <person name="Medema M.H."/>
            <person name="Devos D.P."/>
            <person name="Kaster A.-K."/>
            <person name="Ovreas L."/>
            <person name="Rohde M."/>
            <person name="Galperin M.Y."/>
            <person name="Jogler C."/>
        </authorList>
    </citation>
    <scope>NUCLEOTIDE SEQUENCE [LARGE SCALE GENOMIC DNA]</scope>
    <source>
        <strain evidence="2 3">Pla52n</strain>
    </source>
</reference>
<dbReference type="RefSeq" id="WP_146518813.1">
    <property type="nucleotide sequence ID" value="NZ_CP151726.1"/>
</dbReference>
<dbReference type="SUPFAM" id="SSF102405">
    <property type="entry name" value="MCP/YpsA-like"/>
    <property type="match status" value="1"/>
</dbReference>